<comment type="caution">
    <text evidence="2">The sequence shown here is derived from an EMBL/GenBank/DDBJ whole genome shotgun (WGS) entry which is preliminary data.</text>
</comment>
<feature type="transmembrane region" description="Helical" evidence="1">
    <location>
        <begin position="76"/>
        <end position="97"/>
    </location>
</feature>
<feature type="transmembrane region" description="Helical" evidence="1">
    <location>
        <begin position="109"/>
        <end position="125"/>
    </location>
</feature>
<feature type="transmembrane region" description="Helical" evidence="1">
    <location>
        <begin position="207"/>
        <end position="227"/>
    </location>
</feature>
<feature type="transmembrane region" description="Helical" evidence="1">
    <location>
        <begin position="319"/>
        <end position="337"/>
    </location>
</feature>
<evidence type="ECO:0000313" key="2">
    <source>
        <dbReference type="EMBL" id="MYM83619.1"/>
    </source>
</evidence>
<feature type="transmembrane region" description="Helical" evidence="1">
    <location>
        <begin position="183"/>
        <end position="200"/>
    </location>
</feature>
<dbReference type="RefSeq" id="WP_161020357.1">
    <property type="nucleotide sequence ID" value="NZ_WWCP01000021.1"/>
</dbReference>
<evidence type="ECO:0000256" key="1">
    <source>
        <dbReference type="SAM" id="Phobius"/>
    </source>
</evidence>
<dbReference type="AlphaFoldDB" id="A0A6L8MLU0"/>
<feature type="transmembrane region" description="Helical" evidence="1">
    <location>
        <begin position="289"/>
        <end position="307"/>
    </location>
</feature>
<keyword evidence="1" id="KW-0812">Transmembrane</keyword>
<feature type="transmembrane region" description="Helical" evidence="1">
    <location>
        <begin position="371"/>
        <end position="388"/>
    </location>
</feature>
<name>A0A6L8MLU0_9BURK</name>
<keyword evidence="1" id="KW-1133">Transmembrane helix</keyword>
<feature type="transmembrane region" description="Helical" evidence="1">
    <location>
        <begin position="343"/>
        <end position="362"/>
    </location>
</feature>
<feature type="transmembrane region" description="Helical" evidence="1">
    <location>
        <begin position="131"/>
        <end position="148"/>
    </location>
</feature>
<organism evidence="2 3">
    <name type="scientific">Duganella lactea</name>
    <dbReference type="NCBI Taxonomy" id="2692173"/>
    <lineage>
        <taxon>Bacteria</taxon>
        <taxon>Pseudomonadati</taxon>
        <taxon>Pseudomonadota</taxon>
        <taxon>Betaproteobacteria</taxon>
        <taxon>Burkholderiales</taxon>
        <taxon>Oxalobacteraceae</taxon>
        <taxon>Telluria group</taxon>
        <taxon>Duganella</taxon>
    </lineage>
</organism>
<reference evidence="2 3" key="1">
    <citation type="submission" date="2019-12" db="EMBL/GenBank/DDBJ databases">
        <title>Novel species isolated from a subtropical stream in China.</title>
        <authorList>
            <person name="Lu H."/>
        </authorList>
    </citation>
    <scope>NUCLEOTIDE SEQUENCE [LARGE SCALE GENOMIC DNA]</scope>
    <source>
        <strain evidence="2 3">FT50W</strain>
    </source>
</reference>
<gene>
    <name evidence="2" type="ORF">GTP44_16860</name>
</gene>
<evidence type="ECO:0000313" key="3">
    <source>
        <dbReference type="Proteomes" id="UP000474565"/>
    </source>
</evidence>
<proteinExistence type="predicted"/>
<sequence>MNSRIAAILVPVLFGLVAIIFGQDDNWDLRNYHVYNVYALLNERIGHDLAPARFQTYFNPTIDLLYYGLNRVLPPWVTGFVMGALHGLNFVLLLGIGRRLLGRSAGTHWPLWLALAGVLGPGFRGELGNTMGDNLTALLVLGGLYVMLSRWDALLAWGGRTLVAALVAGLLLGLGTGLKLTNALYAVALCLACLGVPLIWHRRIALAFVFGIGVLAGMALTGGWWFVKMWQLFGNPTFPQFNDIFHSPWAVESGVIDTYFRPKNWVEYLIWPFVFAQDWHRVTEVAHRLGMWAVVYVLFAAASVAAVLRRLRGGGRVTLDGRAVFFLLFFALAYLVWMRMFSIYRYLIALELLVPLAVWLLWHSIGVSEKAVNRLAGVTLALLLVYAFPTPKWGNAAWGEHNFSAEVPAFSQPEQSVVFIAQPEPPMSWLVTLLPAQLKFIGIDMGFPESAAWRQRIRQAVAERKGPHYALLGAVKNEKQDSLQNKLDAAEWLGWTADASGCAKLEWLGRHIRLQADLRRLPSGGCTLELPQPYRNIDLATPNRAIADAAAAHLANNGLSLDVASCGAYPAAVGSRTYMYQLCRVTPTR</sequence>
<dbReference type="EMBL" id="WWCP01000021">
    <property type="protein sequence ID" value="MYM83619.1"/>
    <property type="molecule type" value="Genomic_DNA"/>
</dbReference>
<protein>
    <submittedName>
        <fullName evidence="2">DUF2029 domain-containing protein</fullName>
    </submittedName>
</protein>
<accession>A0A6L8MLU0</accession>
<dbReference type="Proteomes" id="UP000474565">
    <property type="component" value="Unassembled WGS sequence"/>
</dbReference>
<feature type="transmembrane region" description="Helical" evidence="1">
    <location>
        <begin position="155"/>
        <end position="177"/>
    </location>
</feature>
<keyword evidence="1" id="KW-0472">Membrane</keyword>